<dbReference type="EMBL" id="JANWGH010000001">
    <property type="protein sequence ID" value="MCS5488916.1"/>
    <property type="molecule type" value="Genomic_DNA"/>
</dbReference>
<dbReference type="InterPro" id="IPR009061">
    <property type="entry name" value="DNA-bd_dom_put_sf"/>
</dbReference>
<comment type="caution">
    <text evidence="2">The sequence shown here is derived from an EMBL/GenBank/DDBJ whole genome shotgun (WGS) entry which is preliminary data.</text>
</comment>
<name>A0ABT2G349_9BACT</name>
<evidence type="ECO:0000259" key="1">
    <source>
        <dbReference type="Pfam" id="PF12728"/>
    </source>
</evidence>
<dbReference type="SUPFAM" id="SSF46955">
    <property type="entry name" value="Putative DNA-binding domain"/>
    <property type="match status" value="1"/>
</dbReference>
<organism evidence="2 3">
    <name type="scientific">Algoriphagus limi</name>
    <dbReference type="NCBI Taxonomy" id="2975273"/>
    <lineage>
        <taxon>Bacteria</taxon>
        <taxon>Pseudomonadati</taxon>
        <taxon>Bacteroidota</taxon>
        <taxon>Cytophagia</taxon>
        <taxon>Cytophagales</taxon>
        <taxon>Cyclobacteriaceae</taxon>
        <taxon>Algoriphagus</taxon>
    </lineage>
</organism>
<proteinExistence type="predicted"/>
<dbReference type="RefSeq" id="WP_259412599.1">
    <property type="nucleotide sequence ID" value="NZ_JANWGH010000001.1"/>
</dbReference>
<gene>
    <name evidence="2" type="ORF">NY014_00660</name>
</gene>
<dbReference type="NCBIfam" id="TIGR01764">
    <property type="entry name" value="excise"/>
    <property type="match status" value="1"/>
</dbReference>
<dbReference type="Pfam" id="PF12728">
    <property type="entry name" value="HTH_17"/>
    <property type="match status" value="1"/>
</dbReference>
<accession>A0ABT2G349</accession>
<evidence type="ECO:0000313" key="3">
    <source>
        <dbReference type="Proteomes" id="UP001206788"/>
    </source>
</evidence>
<dbReference type="Proteomes" id="UP001206788">
    <property type="component" value="Unassembled WGS sequence"/>
</dbReference>
<protein>
    <submittedName>
        <fullName evidence="2">Helix-turn-helix domain-containing protein</fullName>
    </submittedName>
</protein>
<keyword evidence="3" id="KW-1185">Reference proteome</keyword>
<reference evidence="2 3" key="1">
    <citation type="submission" date="2022-08" db="EMBL/GenBank/DDBJ databases">
        <title>Algoriphagus sp. CAU 1643 isolated from mud.</title>
        <authorList>
            <person name="Kim W."/>
        </authorList>
    </citation>
    <scope>NUCLEOTIDE SEQUENCE [LARGE SCALE GENOMIC DNA]</scope>
    <source>
        <strain evidence="2 3">CAU 1643</strain>
    </source>
</reference>
<feature type="domain" description="Helix-turn-helix" evidence="1">
    <location>
        <begin position="40"/>
        <end position="86"/>
    </location>
</feature>
<evidence type="ECO:0000313" key="2">
    <source>
        <dbReference type="EMBL" id="MCS5488916.1"/>
    </source>
</evidence>
<sequence>MKNPFEVLEARLSNIESLLLDLKHQPKEPQQTSLTPEKPLSIKEAAEFLNLAVPTLYSKVSRGELPVIKRGNRLYFLLADLNNYLEVGRRKSNWELEAEVEQYLKSPKKG</sequence>
<dbReference type="InterPro" id="IPR010093">
    <property type="entry name" value="SinI_DNA-bd"/>
</dbReference>
<dbReference type="InterPro" id="IPR041657">
    <property type="entry name" value="HTH_17"/>
</dbReference>